<proteinExistence type="predicted"/>
<keyword evidence="2" id="KW-0808">Transferase</keyword>
<evidence type="ECO:0000313" key="6">
    <source>
        <dbReference type="Proteomes" id="UP001058098"/>
    </source>
</evidence>
<dbReference type="InterPro" id="IPR013216">
    <property type="entry name" value="Methyltransf_11"/>
</dbReference>
<evidence type="ECO:0000313" key="5">
    <source>
        <dbReference type="EMBL" id="UVC14564.1"/>
    </source>
</evidence>
<evidence type="ECO:0000259" key="4">
    <source>
        <dbReference type="Pfam" id="PF08241"/>
    </source>
</evidence>
<evidence type="ECO:0000256" key="2">
    <source>
        <dbReference type="ARBA" id="ARBA00022679"/>
    </source>
</evidence>
<dbReference type="GO" id="GO:0008168">
    <property type="term" value="F:methyltransferase activity"/>
    <property type="evidence" value="ECO:0007669"/>
    <property type="project" value="UniProtKB-KW"/>
</dbReference>
<dbReference type="Proteomes" id="UP001058098">
    <property type="component" value="Chromosome"/>
</dbReference>
<dbReference type="PANTHER" id="PTHR43464">
    <property type="entry name" value="METHYLTRANSFERASE"/>
    <property type="match status" value="1"/>
</dbReference>
<dbReference type="SUPFAM" id="SSF53335">
    <property type="entry name" value="S-adenosyl-L-methionine-dependent methyltransferases"/>
    <property type="match status" value="1"/>
</dbReference>
<sequence>MPEMAMTWEDAVRWCMSEPSMKELARAAYFDDPVVAAQRYHESAEFDAVCSMIPRKAGRALDLGAGNGILSYALAREGWSVTAVEPDPSALVGAAAIRALAESTGTPIDVVEAFGEAIPLSAAGYDLVVARQVLHHAHDLPAFCREMARLSREGATVLSLRDHVVSGPQQLEPFLRAHPLHHLYGGENAFTLAGYRAAIEGAGLTIDRELISFQSVVNYDPMTPSEIRDRLAKIFGPFSPVVRLALSPVPFGVVARVAASLDRRPGRLVSFLCHKHGPLPQAGEGLIS</sequence>
<reference evidence="5" key="1">
    <citation type="submission" date="2020-09" db="EMBL/GenBank/DDBJ databases">
        <title>Rhizobia associated with sainfoin plants.</title>
        <authorList>
            <person name="Asharfi S."/>
            <person name="Kuzmanovic N."/>
            <person name="Bunk B."/>
            <person name="Sproeer C."/>
            <person name="Becker M."/>
            <person name="Thuenen T."/>
        </authorList>
    </citation>
    <scope>NUCLEOTIDE SEQUENCE</scope>
    <source>
        <strain evidence="5">OM4</strain>
    </source>
</reference>
<keyword evidence="3" id="KW-0949">S-adenosyl-L-methionine</keyword>
<evidence type="ECO:0000256" key="1">
    <source>
        <dbReference type="ARBA" id="ARBA00022603"/>
    </source>
</evidence>
<dbReference type="EMBL" id="CP062229">
    <property type="protein sequence ID" value="UVC14564.1"/>
    <property type="molecule type" value="Genomic_DNA"/>
</dbReference>
<dbReference type="Gene3D" id="3.40.50.150">
    <property type="entry name" value="Vaccinia Virus protein VP39"/>
    <property type="match status" value="1"/>
</dbReference>
<name>A0ABY5QWM1_9HYPH</name>
<protein>
    <submittedName>
        <fullName evidence="5">Class I SAM-dependent methyltransferase</fullName>
    </submittedName>
</protein>
<gene>
    <name evidence="5" type="ORF">IHQ72_28675</name>
</gene>
<organism evidence="5 6">
    <name type="scientific">Mesorhizobium onobrychidis</name>
    <dbReference type="NCBI Taxonomy" id="2775404"/>
    <lineage>
        <taxon>Bacteria</taxon>
        <taxon>Pseudomonadati</taxon>
        <taxon>Pseudomonadota</taxon>
        <taxon>Alphaproteobacteria</taxon>
        <taxon>Hyphomicrobiales</taxon>
        <taxon>Phyllobacteriaceae</taxon>
        <taxon>Mesorhizobium</taxon>
    </lineage>
</organism>
<dbReference type="PANTHER" id="PTHR43464:SF19">
    <property type="entry name" value="UBIQUINONE BIOSYNTHESIS O-METHYLTRANSFERASE, MITOCHONDRIAL"/>
    <property type="match status" value="1"/>
</dbReference>
<dbReference type="InterPro" id="IPR029063">
    <property type="entry name" value="SAM-dependent_MTases_sf"/>
</dbReference>
<keyword evidence="1 5" id="KW-0489">Methyltransferase</keyword>
<dbReference type="Pfam" id="PF08241">
    <property type="entry name" value="Methyltransf_11"/>
    <property type="match status" value="1"/>
</dbReference>
<evidence type="ECO:0000256" key="3">
    <source>
        <dbReference type="ARBA" id="ARBA00022691"/>
    </source>
</evidence>
<accession>A0ABY5QWM1</accession>
<feature type="domain" description="Methyltransferase type 11" evidence="4">
    <location>
        <begin position="61"/>
        <end position="157"/>
    </location>
</feature>
<dbReference type="GO" id="GO:0032259">
    <property type="term" value="P:methylation"/>
    <property type="evidence" value="ECO:0007669"/>
    <property type="project" value="UniProtKB-KW"/>
</dbReference>
<dbReference type="CDD" id="cd02440">
    <property type="entry name" value="AdoMet_MTases"/>
    <property type="match status" value="1"/>
</dbReference>
<keyword evidence="6" id="KW-1185">Reference proteome</keyword>